<gene>
    <name evidence="3" type="ORF">CLV36_11255</name>
</gene>
<reference evidence="3 4" key="1">
    <citation type="submission" date="2018-03" db="EMBL/GenBank/DDBJ databases">
        <title>Genomic Encyclopedia of Archaeal and Bacterial Type Strains, Phase II (KMG-II): from individual species to whole genera.</title>
        <authorList>
            <person name="Goeker M."/>
        </authorList>
    </citation>
    <scope>NUCLEOTIDE SEQUENCE [LARGE SCALE GENOMIC DNA]</scope>
    <source>
        <strain evidence="3 4">RHA1</strain>
    </source>
</reference>
<name>A0ABX5ENB3_9BACL</name>
<dbReference type="RefSeq" id="WP_106343005.1">
    <property type="nucleotide sequence ID" value="NZ_PVTZ01000012.1"/>
</dbReference>
<feature type="transmembrane region" description="Helical" evidence="2">
    <location>
        <begin position="70"/>
        <end position="90"/>
    </location>
</feature>
<feature type="compositionally biased region" description="Polar residues" evidence="1">
    <location>
        <begin position="257"/>
        <end position="275"/>
    </location>
</feature>
<keyword evidence="2" id="KW-0812">Transmembrane</keyword>
<dbReference type="EMBL" id="PVTZ01000012">
    <property type="protein sequence ID" value="PRZ12658.1"/>
    <property type="molecule type" value="Genomic_DNA"/>
</dbReference>
<dbReference type="Proteomes" id="UP000238836">
    <property type="component" value="Unassembled WGS sequence"/>
</dbReference>
<feature type="compositionally biased region" description="Basic and acidic residues" evidence="1">
    <location>
        <begin position="130"/>
        <end position="158"/>
    </location>
</feature>
<feature type="compositionally biased region" description="Low complexity" evidence="1">
    <location>
        <begin position="230"/>
        <end position="246"/>
    </location>
</feature>
<keyword evidence="4" id="KW-1185">Reference proteome</keyword>
<comment type="caution">
    <text evidence="3">The sequence shown here is derived from an EMBL/GenBank/DDBJ whole genome shotgun (WGS) entry which is preliminary data.</text>
</comment>
<accession>A0ABX5ENB3</accession>
<feature type="compositionally biased region" description="Polar residues" evidence="1">
    <location>
        <begin position="196"/>
        <end position="212"/>
    </location>
</feature>
<evidence type="ECO:0000256" key="1">
    <source>
        <dbReference type="SAM" id="MobiDB-lite"/>
    </source>
</evidence>
<feature type="transmembrane region" description="Helical" evidence="2">
    <location>
        <begin position="38"/>
        <end position="58"/>
    </location>
</feature>
<keyword evidence="2" id="KW-0472">Membrane</keyword>
<feature type="region of interest" description="Disordered" evidence="1">
    <location>
        <begin position="120"/>
        <end position="295"/>
    </location>
</feature>
<organism evidence="3 4">
    <name type="scientific">Laceyella sediminis</name>
    <dbReference type="NCBI Taxonomy" id="573074"/>
    <lineage>
        <taxon>Bacteria</taxon>
        <taxon>Bacillati</taxon>
        <taxon>Bacillota</taxon>
        <taxon>Bacilli</taxon>
        <taxon>Bacillales</taxon>
        <taxon>Thermoactinomycetaceae</taxon>
        <taxon>Laceyella</taxon>
    </lineage>
</organism>
<evidence type="ECO:0000313" key="3">
    <source>
        <dbReference type="EMBL" id="PRZ12658.1"/>
    </source>
</evidence>
<protein>
    <submittedName>
        <fullName evidence="3">Uncharacterized protein</fullName>
    </submittedName>
</protein>
<sequence>MKLLNTLSALLVLVCAVYISVNHTHDLFMGVGYTSRQAWVATIMSETMFIVGGINLAAARLRGYKPGTPAYLGFIQGVALVGWSNIAATYKYGIDGWLLGSSIVSAVLIMEAIMTNATKKADENAEQEPEEKAENDQPKKPTARPDRHDQPEQPDHPNHPTTQREQTDQPTNQPEQPTAQPEDNDKADQPDETAQVADTAQTNQADETNQDVAKSEESAQPLPTAQAEATNRPTNNNQPTNQPGGTAQPEQPEEVTDQPTDQPTGATQTTQNDETAQADGIEETDQTDKPTTPYEWAVHEYKRTGKVPTRRGLAKLAGCSEWKAGNAKKQLEEELGLAG</sequence>
<feature type="compositionally biased region" description="Polar residues" evidence="1">
    <location>
        <begin position="159"/>
        <end position="181"/>
    </location>
</feature>
<proteinExistence type="predicted"/>
<evidence type="ECO:0000256" key="2">
    <source>
        <dbReference type="SAM" id="Phobius"/>
    </source>
</evidence>
<evidence type="ECO:0000313" key="4">
    <source>
        <dbReference type="Proteomes" id="UP000238836"/>
    </source>
</evidence>
<keyword evidence="2" id="KW-1133">Transmembrane helix</keyword>